<protein>
    <submittedName>
        <fullName evidence="12">Putative sodium-dependent multivitamin transporter</fullName>
    </submittedName>
</protein>
<dbReference type="InterPro" id="IPR001734">
    <property type="entry name" value="Na/solute_symporter"/>
</dbReference>
<keyword evidence="9 11" id="KW-0472">Membrane</keyword>
<keyword evidence="13" id="KW-1185">Reference proteome</keyword>
<sequence length="269" mass="29173">MVVLLWEDFLNGWWIFADMSHKKTKMMTRMLSSCMGLLSIGMAFLVANLGTLFQVAYSISGALVSPMDGLFLTGIVAPWVNAKGALAGFVSALAFNLWIVGGKFVHGAGKSEKLTLSTDGCLAEDVLLGGAVNGTGLAINGTDYVAFSTTTTTTAGPGDQLIEERDYIALYDVSYCYVGAIGMLVVLTVSTVVSVLTGARRPDETDESLVNKRCLSFYRWLCDRFFPKRSYSVENVTYDVKEGLDNRCADITTEANGVSNVHMEMKSVR</sequence>
<dbReference type="EMBL" id="QCYY01001020">
    <property type="protein sequence ID" value="ROT81101.1"/>
    <property type="molecule type" value="Genomic_DNA"/>
</dbReference>
<evidence type="ECO:0000256" key="1">
    <source>
        <dbReference type="ARBA" id="ARBA00004651"/>
    </source>
</evidence>
<dbReference type="Proteomes" id="UP000283509">
    <property type="component" value="Unassembled WGS sequence"/>
</dbReference>
<dbReference type="GO" id="GO:0006814">
    <property type="term" value="P:sodium ion transport"/>
    <property type="evidence" value="ECO:0007669"/>
    <property type="project" value="UniProtKB-KW"/>
</dbReference>
<feature type="transmembrane region" description="Helical" evidence="11">
    <location>
        <begin position="84"/>
        <end position="101"/>
    </location>
</feature>
<keyword evidence="10" id="KW-0739">Sodium transport</keyword>
<gene>
    <name evidence="12" type="ORF">C7M84_000155</name>
</gene>
<evidence type="ECO:0000256" key="8">
    <source>
        <dbReference type="ARBA" id="ARBA00023065"/>
    </source>
</evidence>
<feature type="transmembrane region" description="Helical" evidence="11">
    <location>
        <begin position="177"/>
        <end position="199"/>
    </location>
</feature>
<comment type="subcellular location">
    <subcellularLocation>
        <location evidence="1">Cell membrane</location>
        <topology evidence="1">Multi-pass membrane protein</topology>
    </subcellularLocation>
</comment>
<keyword evidence="8" id="KW-0406">Ion transport</keyword>
<dbReference type="PANTHER" id="PTHR42985">
    <property type="entry name" value="SODIUM-COUPLED MONOCARBOXYLATE TRANSPORTER"/>
    <property type="match status" value="1"/>
</dbReference>
<dbReference type="AlphaFoldDB" id="A0A423TXD3"/>
<dbReference type="PANTHER" id="PTHR42985:SF40">
    <property type="entry name" value="LD47995P-RELATED"/>
    <property type="match status" value="1"/>
</dbReference>
<evidence type="ECO:0000256" key="9">
    <source>
        <dbReference type="ARBA" id="ARBA00023136"/>
    </source>
</evidence>
<dbReference type="GO" id="GO:0005886">
    <property type="term" value="C:plasma membrane"/>
    <property type="evidence" value="ECO:0007669"/>
    <property type="project" value="UniProtKB-SubCell"/>
</dbReference>
<evidence type="ECO:0000256" key="6">
    <source>
        <dbReference type="ARBA" id="ARBA00022989"/>
    </source>
</evidence>
<evidence type="ECO:0000256" key="10">
    <source>
        <dbReference type="ARBA" id="ARBA00023201"/>
    </source>
</evidence>
<keyword evidence="5 11" id="KW-0812">Transmembrane</keyword>
<accession>A0A423TXD3</accession>
<evidence type="ECO:0000256" key="11">
    <source>
        <dbReference type="SAM" id="Phobius"/>
    </source>
</evidence>
<reference evidence="12 13" key="2">
    <citation type="submission" date="2019-01" db="EMBL/GenBank/DDBJ databases">
        <title>The decoding of complex shrimp genome reveals the adaptation for benthos swimmer, frequently molting mechanism and breeding impact on genome.</title>
        <authorList>
            <person name="Sun Y."/>
            <person name="Gao Y."/>
            <person name="Yu Y."/>
        </authorList>
    </citation>
    <scope>NUCLEOTIDE SEQUENCE [LARGE SCALE GENOMIC DNA]</scope>
    <source>
        <tissue evidence="12">Muscle</tissue>
    </source>
</reference>
<evidence type="ECO:0000256" key="2">
    <source>
        <dbReference type="ARBA" id="ARBA00006434"/>
    </source>
</evidence>
<evidence type="ECO:0000313" key="13">
    <source>
        <dbReference type="Proteomes" id="UP000283509"/>
    </source>
</evidence>
<name>A0A423TXD3_PENVA</name>
<dbReference type="InterPro" id="IPR038377">
    <property type="entry name" value="Na/Glc_symporter_sf"/>
</dbReference>
<keyword evidence="3" id="KW-0813">Transport</keyword>
<keyword evidence="7" id="KW-0915">Sodium</keyword>
<dbReference type="Gene3D" id="1.20.1730.10">
    <property type="entry name" value="Sodium/glucose cotransporter"/>
    <property type="match status" value="1"/>
</dbReference>
<reference evidence="12 13" key="1">
    <citation type="submission" date="2018-04" db="EMBL/GenBank/DDBJ databases">
        <authorList>
            <person name="Zhang X."/>
            <person name="Yuan J."/>
            <person name="Li F."/>
            <person name="Xiang J."/>
        </authorList>
    </citation>
    <scope>NUCLEOTIDE SEQUENCE [LARGE SCALE GENOMIC DNA]</scope>
    <source>
        <tissue evidence="12">Muscle</tissue>
    </source>
</reference>
<comment type="caution">
    <text evidence="12">The sequence shown here is derived from an EMBL/GenBank/DDBJ whole genome shotgun (WGS) entry which is preliminary data.</text>
</comment>
<evidence type="ECO:0000313" key="12">
    <source>
        <dbReference type="EMBL" id="ROT81101.1"/>
    </source>
</evidence>
<organism evidence="12 13">
    <name type="scientific">Penaeus vannamei</name>
    <name type="common">Whiteleg shrimp</name>
    <name type="synonym">Litopenaeus vannamei</name>
    <dbReference type="NCBI Taxonomy" id="6689"/>
    <lineage>
        <taxon>Eukaryota</taxon>
        <taxon>Metazoa</taxon>
        <taxon>Ecdysozoa</taxon>
        <taxon>Arthropoda</taxon>
        <taxon>Crustacea</taxon>
        <taxon>Multicrustacea</taxon>
        <taxon>Malacostraca</taxon>
        <taxon>Eumalacostraca</taxon>
        <taxon>Eucarida</taxon>
        <taxon>Decapoda</taxon>
        <taxon>Dendrobranchiata</taxon>
        <taxon>Penaeoidea</taxon>
        <taxon>Penaeidae</taxon>
        <taxon>Penaeus</taxon>
    </lineage>
</organism>
<feature type="transmembrane region" description="Helical" evidence="11">
    <location>
        <begin position="55"/>
        <end position="77"/>
    </location>
</feature>
<evidence type="ECO:0000256" key="7">
    <source>
        <dbReference type="ARBA" id="ARBA00023053"/>
    </source>
</evidence>
<dbReference type="GO" id="GO:0015293">
    <property type="term" value="F:symporter activity"/>
    <property type="evidence" value="ECO:0007669"/>
    <property type="project" value="TreeGrafter"/>
</dbReference>
<keyword evidence="6 11" id="KW-1133">Transmembrane helix</keyword>
<evidence type="ECO:0000256" key="4">
    <source>
        <dbReference type="ARBA" id="ARBA00022475"/>
    </source>
</evidence>
<evidence type="ECO:0000256" key="5">
    <source>
        <dbReference type="ARBA" id="ARBA00022692"/>
    </source>
</evidence>
<evidence type="ECO:0000256" key="3">
    <source>
        <dbReference type="ARBA" id="ARBA00022448"/>
    </source>
</evidence>
<feature type="transmembrane region" description="Helical" evidence="11">
    <location>
        <begin position="30"/>
        <end position="49"/>
    </location>
</feature>
<dbReference type="InterPro" id="IPR051163">
    <property type="entry name" value="Sodium:Solute_Symporter_SSF"/>
</dbReference>
<dbReference type="OrthoDB" id="6132759at2759"/>
<keyword evidence="4" id="KW-1003">Cell membrane</keyword>
<dbReference type="PROSITE" id="PS50283">
    <property type="entry name" value="NA_SOLUT_SYMP_3"/>
    <property type="match status" value="1"/>
</dbReference>
<comment type="similarity">
    <text evidence="2">Belongs to the sodium:solute symporter (SSF) (TC 2.A.21) family.</text>
</comment>
<proteinExistence type="inferred from homology"/>